<dbReference type="InterPro" id="IPR011990">
    <property type="entry name" value="TPR-like_helical_dom_sf"/>
</dbReference>
<dbReference type="SUPFAM" id="SSF48452">
    <property type="entry name" value="TPR-like"/>
    <property type="match status" value="2"/>
</dbReference>
<sequence length="857" mass="93550">MCRETRLKPLLLIQIWGSPHDIPKSHNFESTLPIYQHDQPPGGDDQRSYEPPGGLGFSDDARAQLHTLYADLTDGQPRGRQVITCRPQQTGLRGVKELPLGGLSRPDSLYLLAAILDQKSIDVERAGYEREAMTDLLNKLDDHPLSIELVAPHLKTTPPAQIVAEFDEMLPQFSDADAHEGRNSSLLTSLAFSQRRLGAAAQRVWPYLGWFDGGVFEMFLLDFAEMEAAAWAAAWAAARTELVETALIRVEELPGFNTLYLRFHPTLTGAARLDANRDADDTMAARFVDVYRQVNKMAHDALFGKDPAWGMALMAREEANLRRAAALAFQQKQRSAGGDIANTLGEYLQRAGRLRERDGLTAWAKAQLTTAGELADGGLDAAACAAILQHVWTRFTQGEAAAAIADIQALLTQLQADGLRDGGDPTLQLAMGHLHLGRIYDHAGRSDLAIAPLQQAIKLFEDLTGLQNLSGLARGNLAAALGDLANAYMTLGQMAKALQTAERALAINRDMGREREIVVGLTRIAQILTAQNRYQAAAGRYDEALAARQVGDGELEGSILQQMGSLHDKQRQHDQAVGRYRQALTRFQQIGDQGNEMRTCDLLASAEMQRGQLDAAAAWYERAHELAVQLGDQRQLAAIAQNRGILSQTRAQNSSDPARRAAYLRQAAVSIEESLAIWLEMDNQPNAAASYGQLGKIYRLLGEFDKAEENLLQAMQIEESLNLPDVYITYHFLFELARDRGDAAAAAAWQAKRDAKIAELEARNRADSQTSEVSKTSEVLVQNILALAQAAYNARVANAPLLPEVGEALAHLMEQPEPLGQVGLFLAAVAANEPVAAVPAGLPPQLADILHALQNTL</sequence>
<keyword evidence="2" id="KW-0802">TPR repeat</keyword>
<keyword evidence="1" id="KW-0677">Repeat</keyword>
<name>A0A3B0V498_9ZZZZ</name>
<dbReference type="EMBL" id="UOEU01000704">
    <property type="protein sequence ID" value="VAW38388.1"/>
    <property type="molecule type" value="Genomic_DNA"/>
</dbReference>
<dbReference type="Pfam" id="PF13424">
    <property type="entry name" value="TPR_12"/>
    <property type="match status" value="1"/>
</dbReference>
<dbReference type="Pfam" id="PF13181">
    <property type="entry name" value="TPR_8"/>
    <property type="match status" value="1"/>
</dbReference>
<gene>
    <name evidence="4" type="ORF">MNBD_CHLOROFLEXI01-3302</name>
</gene>
<evidence type="ECO:0000256" key="1">
    <source>
        <dbReference type="ARBA" id="ARBA00022737"/>
    </source>
</evidence>
<protein>
    <submittedName>
        <fullName evidence="4">Uncharacterized protein</fullName>
    </submittedName>
</protein>
<evidence type="ECO:0000256" key="2">
    <source>
        <dbReference type="ARBA" id="ARBA00022803"/>
    </source>
</evidence>
<dbReference type="AlphaFoldDB" id="A0A3B0V498"/>
<proteinExistence type="predicted"/>
<feature type="region of interest" description="Disordered" evidence="3">
    <location>
        <begin position="32"/>
        <end position="57"/>
    </location>
</feature>
<evidence type="ECO:0000313" key="4">
    <source>
        <dbReference type="EMBL" id="VAW38388.1"/>
    </source>
</evidence>
<dbReference type="PANTHER" id="PTHR45641">
    <property type="entry name" value="TETRATRICOPEPTIDE REPEAT PROTEIN (AFU_ORTHOLOGUE AFUA_6G03870)"/>
    <property type="match status" value="1"/>
</dbReference>
<evidence type="ECO:0000256" key="3">
    <source>
        <dbReference type="SAM" id="MobiDB-lite"/>
    </source>
</evidence>
<dbReference type="Pfam" id="PF13176">
    <property type="entry name" value="TPR_7"/>
    <property type="match status" value="1"/>
</dbReference>
<reference evidence="4" key="1">
    <citation type="submission" date="2018-06" db="EMBL/GenBank/DDBJ databases">
        <authorList>
            <person name="Zhirakovskaya E."/>
        </authorList>
    </citation>
    <scope>NUCLEOTIDE SEQUENCE</scope>
</reference>
<dbReference type="PROSITE" id="PS50005">
    <property type="entry name" value="TPR"/>
    <property type="match status" value="2"/>
</dbReference>
<dbReference type="SMART" id="SM00028">
    <property type="entry name" value="TPR"/>
    <property type="match status" value="6"/>
</dbReference>
<dbReference type="InterPro" id="IPR019734">
    <property type="entry name" value="TPR_rpt"/>
</dbReference>
<dbReference type="Gene3D" id="1.25.40.10">
    <property type="entry name" value="Tetratricopeptide repeat domain"/>
    <property type="match status" value="3"/>
</dbReference>
<organism evidence="4">
    <name type="scientific">hydrothermal vent metagenome</name>
    <dbReference type="NCBI Taxonomy" id="652676"/>
    <lineage>
        <taxon>unclassified sequences</taxon>
        <taxon>metagenomes</taxon>
        <taxon>ecological metagenomes</taxon>
    </lineage>
</organism>
<dbReference type="PANTHER" id="PTHR45641:SF19">
    <property type="entry name" value="NEPHROCYSTIN-3"/>
    <property type="match status" value="1"/>
</dbReference>
<accession>A0A3B0V498</accession>